<name>A0A843VZB0_COLES</name>
<dbReference type="PANTHER" id="PTHR19316">
    <property type="entry name" value="PROTEIN FOLDING REGULATOR"/>
    <property type="match status" value="1"/>
</dbReference>
<dbReference type="Pfam" id="PF08609">
    <property type="entry name" value="Fes1"/>
    <property type="match status" value="1"/>
</dbReference>
<gene>
    <name evidence="3" type="ORF">Taro_035003</name>
</gene>
<dbReference type="PANTHER" id="PTHR19316:SF32">
    <property type="entry name" value="ARM REPEAT SUPERFAMILY PROTEIN"/>
    <property type="match status" value="1"/>
</dbReference>
<evidence type="ECO:0000313" key="3">
    <source>
        <dbReference type="EMBL" id="MQM02249.1"/>
    </source>
</evidence>
<dbReference type="OrthoDB" id="10250458at2759"/>
<sequence>MAKTMGGAPPRTGLALLLLAAAAVLCAAAAVDKQNKSSWGGILWATAKDKDGDALHPNPTASSVEPVLDGADPDANTVGGVSDDDVDGEFAGGFSSLDGMLQWAIGHSDPAKLKEKASDVQHMSADELKTRQLEIKELMEKLKMPSDAELMQIAIGDLNNSSISLEDRQRALDELLILVEPIDNANDLDKLGGLVAVIRELNNSEAKIRTTSAWILGKASQNNPLVQNQVLSLGALNTLMKMVQSGCTEEAVKALYAISALVRNNGNGQAAFYAESGDVMLQDIMSNSSTDARLRKKAVFMVADLADCQLENPDHVKLPLFRSHIFLKSVVNLTLSSDIDLQEKALLAIRSLLQLSSTEATVFKDFCSLDEALEKMREQLENLMTVDKEGELAGDLEGLRREVYTIFHKKLETAYDLKMEGDIVHFLCEAGDLHGTIVFAAAEDIAADAHG</sequence>
<accession>A0A843VZB0</accession>
<dbReference type="SUPFAM" id="SSF48371">
    <property type="entry name" value="ARM repeat"/>
    <property type="match status" value="1"/>
</dbReference>
<dbReference type="GO" id="GO:0000774">
    <property type="term" value="F:adenyl-nucleotide exchange factor activity"/>
    <property type="evidence" value="ECO:0007669"/>
    <property type="project" value="TreeGrafter"/>
</dbReference>
<dbReference type="InterPro" id="IPR013918">
    <property type="entry name" value="Nucleotide_exch_fac_Fes1"/>
</dbReference>
<dbReference type="GO" id="GO:0005783">
    <property type="term" value="C:endoplasmic reticulum"/>
    <property type="evidence" value="ECO:0007669"/>
    <property type="project" value="TreeGrafter"/>
</dbReference>
<dbReference type="Gene3D" id="1.25.10.10">
    <property type="entry name" value="Leucine-rich Repeat Variant"/>
    <property type="match status" value="1"/>
</dbReference>
<feature type="domain" description="Nucleotide exchange factor Fes1" evidence="2">
    <location>
        <begin position="97"/>
        <end position="188"/>
    </location>
</feature>
<dbReference type="EMBL" id="NMUH01002821">
    <property type="protein sequence ID" value="MQM02249.1"/>
    <property type="molecule type" value="Genomic_DNA"/>
</dbReference>
<proteinExistence type="predicted"/>
<comment type="caution">
    <text evidence="3">The sequence shown here is derived from an EMBL/GenBank/DDBJ whole genome shotgun (WGS) entry which is preliminary data.</text>
</comment>
<evidence type="ECO:0000313" key="4">
    <source>
        <dbReference type="Proteomes" id="UP000652761"/>
    </source>
</evidence>
<feature type="chain" id="PRO_5032277611" description="Nucleotide exchange factor Fes1 domain-containing protein" evidence="1">
    <location>
        <begin position="29"/>
        <end position="451"/>
    </location>
</feature>
<dbReference type="Proteomes" id="UP000652761">
    <property type="component" value="Unassembled WGS sequence"/>
</dbReference>
<evidence type="ECO:0000256" key="1">
    <source>
        <dbReference type="SAM" id="SignalP"/>
    </source>
</evidence>
<organism evidence="3 4">
    <name type="scientific">Colocasia esculenta</name>
    <name type="common">Wild taro</name>
    <name type="synonym">Arum esculentum</name>
    <dbReference type="NCBI Taxonomy" id="4460"/>
    <lineage>
        <taxon>Eukaryota</taxon>
        <taxon>Viridiplantae</taxon>
        <taxon>Streptophyta</taxon>
        <taxon>Embryophyta</taxon>
        <taxon>Tracheophyta</taxon>
        <taxon>Spermatophyta</taxon>
        <taxon>Magnoliopsida</taxon>
        <taxon>Liliopsida</taxon>
        <taxon>Araceae</taxon>
        <taxon>Aroideae</taxon>
        <taxon>Colocasieae</taxon>
        <taxon>Colocasia</taxon>
    </lineage>
</organism>
<keyword evidence="4" id="KW-1185">Reference proteome</keyword>
<keyword evidence="1" id="KW-0732">Signal</keyword>
<dbReference type="InterPro" id="IPR011989">
    <property type="entry name" value="ARM-like"/>
</dbReference>
<feature type="signal peptide" evidence="1">
    <location>
        <begin position="1"/>
        <end position="28"/>
    </location>
</feature>
<dbReference type="AlphaFoldDB" id="A0A843VZB0"/>
<dbReference type="InterPro" id="IPR050693">
    <property type="entry name" value="Hsp70_NEF-Inhibitors"/>
</dbReference>
<protein>
    <recommendedName>
        <fullName evidence="2">Nucleotide exchange factor Fes1 domain-containing protein</fullName>
    </recommendedName>
</protein>
<dbReference type="InterPro" id="IPR016024">
    <property type="entry name" value="ARM-type_fold"/>
</dbReference>
<reference evidence="3" key="1">
    <citation type="submission" date="2017-07" db="EMBL/GenBank/DDBJ databases">
        <title>Taro Niue Genome Assembly and Annotation.</title>
        <authorList>
            <person name="Atibalentja N."/>
            <person name="Keating K."/>
            <person name="Fields C.J."/>
        </authorList>
    </citation>
    <scope>NUCLEOTIDE SEQUENCE</scope>
    <source>
        <strain evidence="3">Niue_2</strain>
        <tissue evidence="3">Leaf</tissue>
    </source>
</reference>
<evidence type="ECO:0000259" key="2">
    <source>
        <dbReference type="Pfam" id="PF08609"/>
    </source>
</evidence>